<dbReference type="PROSITE" id="PS50041">
    <property type="entry name" value="C_TYPE_LECTIN_2"/>
    <property type="match status" value="1"/>
</dbReference>
<keyword evidence="1" id="KW-1015">Disulfide bond</keyword>
<name>A0A8B8AWI6_CRAVI</name>
<dbReference type="Proteomes" id="UP000694844">
    <property type="component" value="Chromosome 1"/>
</dbReference>
<feature type="domain" description="C-type lectin" evidence="3">
    <location>
        <begin position="26"/>
        <end position="145"/>
    </location>
</feature>
<reference evidence="4" key="1">
    <citation type="submission" date="2024-06" db="UniProtKB">
        <authorList>
            <consortium name="RefSeq"/>
        </authorList>
    </citation>
    <scope>NUCLEOTIDE SEQUENCE [LARGE SCALE GENOMIC DNA]</scope>
</reference>
<proteinExistence type="predicted"/>
<dbReference type="PROSITE" id="PS00615">
    <property type="entry name" value="C_TYPE_LECTIN_1"/>
    <property type="match status" value="1"/>
</dbReference>
<reference evidence="5" key="2">
    <citation type="submission" date="2025-08" db="UniProtKB">
        <authorList>
            <consortium name="RefSeq"/>
        </authorList>
    </citation>
    <scope>IDENTIFICATION</scope>
    <source>
        <tissue evidence="5">Whole sample</tissue>
    </source>
</reference>
<dbReference type="CDD" id="cd00037">
    <property type="entry name" value="CLECT"/>
    <property type="match status" value="1"/>
</dbReference>
<dbReference type="RefSeq" id="XP_022295073.1">
    <property type="nucleotide sequence ID" value="XM_022439365.1"/>
</dbReference>
<evidence type="ECO:0000256" key="1">
    <source>
        <dbReference type="ARBA" id="ARBA00023157"/>
    </source>
</evidence>
<protein>
    <submittedName>
        <fullName evidence="5">Perlucin-like</fullName>
    </submittedName>
</protein>
<dbReference type="OrthoDB" id="6339209at2759"/>
<organism evidence="4 5">
    <name type="scientific">Crassostrea virginica</name>
    <name type="common">Eastern oyster</name>
    <dbReference type="NCBI Taxonomy" id="6565"/>
    <lineage>
        <taxon>Eukaryota</taxon>
        <taxon>Metazoa</taxon>
        <taxon>Spiralia</taxon>
        <taxon>Lophotrochozoa</taxon>
        <taxon>Mollusca</taxon>
        <taxon>Bivalvia</taxon>
        <taxon>Autobranchia</taxon>
        <taxon>Pteriomorphia</taxon>
        <taxon>Ostreida</taxon>
        <taxon>Ostreoidea</taxon>
        <taxon>Ostreidae</taxon>
        <taxon>Crassostrea</taxon>
    </lineage>
</organism>
<dbReference type="AlphaFoldDB" id="A0A8B8AWI6"/>
<accession>A0A8B8AWI6</accession>
<evidence type="ECO:0000313" key="5">
    <source>
        <dbReference type="RefSeq" id="XP_022295073.1"/>
    </source>
</evidence>
<gene>
    <name evidence="5" type="primary">LOC111105193</name>
</gene>
<evidence type="ECO:0000256" key="2">
    <source>
        <dbReference type="SAM" id="SignalP"/>
    </source>
</evidence>
<dbReference type="InterPro" id="IPR050111">
    <property type="entry name" value="C-type_lectin/snaclec_domain"/>
</dbReference>
<dbReference type="SMART" id="SM00034">
    <property type="entry name" value="CLECT"/>
    <property type="match status" value="1"/>
</dbReference>
<dbReference type="SUPFAM" id="SSF56436">
    <property type="entry name" value="C-type lectin-like"/>
    <property type="match status" value="1"/>
</dbReference>
<sequence length="157" mass="17727">MKFVLLLLFEVVAIYAEPCPSGWTHHGTSCYSFVTSAKEHWVSASYFCSLHEATLVQVNSANESDFLRRQLSSLGVHADFWIGLTDDSLEGNWEWLPSGATPSYTEWAPGQPDNGHNEDCALMSRSRDYHWNDDQCDNNHHFICERESAGDQITIIG</sequence>
<evidence type="ECO:0000259" key="3">
    <source>
        <dbReference type="PROSITE" id="PS50041"/>
    </source>
</evidence>
<dbReference type="Pfam" id="PF00059">
    <property type="entry name" value="Lectin_C"/>
    <property type="match status" value="1"/>
</dbReference>
<feature type="signal peptide" evidence="2">
    <location>
        <begin position="1"/>
        <end position="16"/>
    </location>
</feature>
<keyword evidence="4" id="KW-1185">Reference proteome</keyword>
<feature type="chain" id="PRO_5034940287" evidence="2">
    <location>
        <begin position="17"/>
        <end position="157"/>
    </location>
</feature>
<dbReference type="InterPro" id="IPR001304">
    <property type="entry name" value="C-type_lectin-like"/>
</dbReference>
<dbReference type="InterPro" id="IPR018378">
    <property type="entry name" value="C-type_lectin_CS"/>
</dbReference>
<dbReference type="PANTHER" id="PTHR22803">
    <property type="entry name" value="MANNOSE, PHOSPHOLIPASE, LECTIN RECEPTOR RELATED"/>
    <property type="match status" value="1"/>
</dbReference>
<dbReference type="KEGG" id="cvn:111105193"/>
<dbReference type="InterPro" id="IPR016187">
    <property type="entry name" value="CTDL_fold"/>
</dbReference>
<dbReference type="Gene3D" id="3.10.100.10">
    <property type="entry name" value="Mannose-Binding Protein A, subunit A"/>
    <property type="match status" value="1"/>
</dbReference>
<dbReference type="InterPro" id="IPR016186">
    <property type="entry name" value="C-type_lectin-like/link_sf"/>
</dbReference>
<evidence type="ECO:0000313" key="4">
    <source>
        <dbReference type="Proteomes" id="UP000694844"/>
    </source>
</evidence>
<keyword evidence="2" id="KW-0732">Signal</keyword>
<dbReference type="GeneID" id="111105193"/>